<dbReference type="InterPro" id="IPR013740">
    <property type="entry name" value="Redoxin"/>
</dbReference>
<dbReference type="InterPro" id="IPR017937">
    <property type="entry name" value="Thioredoxin_CS"/>
</dbReference>
<keyword evidence="5" id="KW-0732">Signal</keyword>
<evidence type="ECO:0000313" key="7">
    <source>
        <dbReference type="EMBL" id="MBB5203489.1"/>
    </source>
</evidence>
<dbReference type="AlphaFoldDB" id="A0A840S4Q9"/>
<dbReference type="GO" id="GO:0017004">
    <property type="term" value="P:cytochrome complex assembly"/>
    <property type="evidence" value="ECO:0007669"/>
    <property type="project" value="UniProtKB-KW"/>
</dbReference>
<keyword evidence="4" id="KW-0676">Redox-active center</keyword>
<name>A0A840S4Q9_9BURK</name>
<accession>A0A840S4Q9</accession>
<dbReference type="GO" id="GO:0016853">
    <property type="term" value="F:isomerase activity"/>
    <property type="evidence" value="ECO:0007669"/>
    <property type="project" value="UniProtKB-KW"/>
</dbReference>
<evidence type="ECO:0000256" key="1">
    <source>
        <dbReference type="ARBA" id="ARBA00004196"/>
    </source>
</evidence>
<comment type="subcellular location">
    <subcellularLocation>
        <location evidence="1">Cell envelope</location>
    </subcellularLocation>
</comment>
<evidence type="ECO:0000313" key="8">
    <source>
        <dbReference type="Proteomes" id="UP000554837"/>
    </source>
</evidence>
<protein>
    <submittedName>
        <fullName evidence="7">Thiol-disulfide isomerase/thioredoxin</fullName>
    </submittedName>
</protein>
<keyword evidence="2" id="KW-0201">Cytochrome c-type biogenesis</keyword>
<dbReference type="EMBL" id="JACHHO010000001">
    <property type="protein sequence ID" value="MBB5203489.1"/>
    <property type="molecule type" value="Genomic_DNA"/>
</dbReference>
<dbReference type="Gene3D" id="3.40.30.10">
    <property type="entry name" value="Glutaredoxin"/>
    <property type="match status" value="1"/>
</dbReference>
<dbReference type="InterPro" id="IPR050553">
    <property type="entry name" value="Thioredoxin_ResA/DsbE_sf"/>
</dbReference>
<dbReference type="PROSITE" id="PS00194">
    <property type="entry name" value="THIOREDOXIN_1"/>
    <property type="match status" value="1"/>
</dbReference>
<dbReference type="PANTHER" id="PTHR42852">
    <property type="entry name" value="THIOL:DISULFIDE INTERCHANGE PROTEIN DSBE"/>
    <property type="match status" value="1"/>
</dbReference>
<keyword evidence="3" id="KW-1015">Disulfide bond</keyword>
<keyword evidence="7" id="KW-0413">Isomerase</keyword>
<gene>
    <name evidence="7" type="ORF">HNQ51_000782</name>
</gene>
<dbReference type="InterPro" id="IPR013766">
    <property type="entry name" value="Thioredoxin_domain"/>
</dbReference>
<evidence type="ECO:0000256" key="2">
    <source>
        <dbReference type="ARBA" id="ARBA00022748"/>
    </source>
</evidence>
<dbReference type="OrthoDB" id="9811352at2"/>
<reference evidence="7 8" key="1">
    <citation type="submission" date="2020-08" db="EMBL/GenBank/DDBJ databases">
        <title>Genomic Encyclopedia of Type Strains, Phase IV (KMG-IV): sequencing the most valuable type-strain genomes for metagenomic binning, comparative biology and taxonomic classification.</title>
        <authorList>
            <person name="Goeker M."/>
        </authorList>
    </citation>
    <scope>NUCLEOTIDE SEQUENCE [LARGE SCALE GENOMIC DNA]</scope>
    <source>
        <strain evidence="7 8">DSM 23958</strain>
    </source>
</reference>
<dbReference type="GO" id="GO:0015036">
    <property type="term" value="F:disulfide oxidoreductase activity"/>
    <property type="evidence" value="ECO:0007669"/>
    <property type="project" value="UniProtKB-ARBA"/>
</dbReference>
<proteinExistence type="predicted"/>
<dbReference type="CDD" id="cd02966">
    <property type="entry name" value="TlpA_like_family"/>
    <property type="match status" value="1"/>
</dbReference>
<organism evidence="7 8">
    <name type="scientific">Inhella inkyongensis</name>
    <dbReference type="NCBI Taxonomy" id="392593"/>
    <lineage>
        <taxon>Bacteria</taxon>
        <taxon>Pseudomonadati</taxon>
        <taxon>Pseudomonadota</taxon>
        <taxon>Betaproteobacteria</taxon>
        <taxon>Burkholderiales</taxon>
        <taxon>Sphaerotilaceae</taxon>
        <taxon>Inhella</taxon>
    </lineage>
</organism>
<dbReference type="PROSITE" id="PS51352">
    <property type="entry name" value="THIOREDOXIN_2"/>
    <property type="match status" value="1"/>
</dbReference>
<dbReference type="GO" id="GO:0030313">
    <property type="term" value="C:cell envelope"/>
    <property type="evidence" value="ECO:0007669"/>
    <property type="project" value="UniProtKB-SubCell"/>
</dbReference>
<sequence>MKRRSLLLSALAAPIAQAGAPEEALWNAVFQRPEGGELRMADLRGRKLLINFWATWCAPCVRELPLLSSFAQQNPGWRVIGLAIDGPTPVREFLKSRSLGFDIGLAGLNGAELGRSLGNRTGGLPFSVAFTAGGRLAWRHVGETRAADLQALLRHADFKG</sequence>
<evidence type="ECO:0000256" key="3">
    <source>
        <dbReference type="ARBA" id="ARBA00023157"/>
    </source>
</evidence>
<comment type="caution">
    <text evidence="7">The sequence shown here is derived from an EMBL/GenBank/DDBJ whole genome shotgun (WGS) entry which is preliminary data.</text>
</comment>
<evidence type="ECO:0000256" key="4">
    <source>
        <dbReference type="ARBA" id="ARBA00023284"/>
    </source>
</evidence>
<dbReference type="Pfam" id="PF08534">
    <property type="entry name" value="Redoxin"/>
    <property type="match status" value="1"/>
</dbReference>
<feature type="signal peptide" evidence="5">
    <location>
        <begin position="1"/>
        <end position="18"/>
    </location>
</feature>
<dbReference type="Proteomes" id="UP000554837">
    <property type="component" value="Unassembled WGS sequence"/>
</dbReference>
<evidence type="ECO:0000256" key="5">
    <source>
        <dbReference type="SAM" id="SignalP"/>
    </source>
</evidence>
<dbReference type="InterPro" id="IPR036249">
    <property type="entry name" value="Thioredoxin-like_sf"/>
</dbReference>
<feature type="chain" id="PRO_5032419994" evidence="5">
    <location>
        <begin position="19"/>
        <end position="160"/>
    </location>
</feature>
<keyword evidence="8" id="KW-1185">Reference proteome</keyword>
<dbReference type="SUPFAM" id="SSF52833">
    <property type="entry name" value="Thioredoxin-like"/>
    <property type="match status" value="1"/>
</dbReference>
<evidence type="ECO:0000259" key="6">
    <source>
        <dbReference type="PROSITE" id="PS51352"/>
    </source>
</evidence>
<dbReference type="RefSeq" id="WP_138857460.1">
    <property type="nucleotide sequence ID" value="NZ_CP040709.1"/>
</dbReference>
<dbReference type="PANTHER" id="PTHR42852:SF6">
    <property type="entry name" value="THIOL:DISULFIDE INTERCHANGE PROTEIN DSBE"/>
    <property type="match status" value="1"/>
</dbReference>
<feature type="domain" description="Thioredoxin" evidence="6">
    <location>
        <begin position="14"/>
        <end position="158"/>
    </location>
</feature>